<sequence length="154" mass="16659">MAAATVAPRFVFGFRPDVADNVAYTDEGAIVYAAGHNVVIYSSDTRQQKLIPGALESEGITALCVSANKKLLAVAERSEKAMVTVYDLQTLKRRKVLVAADSKEYTSLAFSADGKMLLAQGGAPEWNLVLWVWEKSKVAASIKTTNQQSSPLHN</sequence>
<evidence type="ECO:0000313" key="1">
    <source>
        <dbReference type="EMBL" id="GFH32507.1"/>
    </source>
</evidence>
<dbReference type="InterPro" id="IPR011044">
    <property type="entry name" value="Quino_amine_DH_bsu"/>
</dbReference>
<protein>
    <recommendedName>
        <fullName evidence="3">WD_REPEATS_REGION domain-containing protein</fullName>
    </recommendedName>
</protein>
<keyword evidence="2" id="KW-1185">Reference proteome</keyword>
<evidence type="ECO:0000313" key="2">
    <source>
        <dbReference type="Proteomes" id="UP000485058"/>
    </source>
</evidence>
<name>A0A6A0AKX3_HAELA</name>
<feature type="non-terminal residue" evidence="1">
    <location>
        <position position="154"/>
    </location>
</feature>
<feature type="non-terminal residue" evidence="1">
    <location>
        <position position="1"/>
    </location>
</feature>
<comment type="caution">
    <text evidence="1">The sequence shown here is derived from an EMBL/GenBank/DDBJ whole genome shotgun (WGS) entry which is preliminary data.</text>
</comment>
<dbReference type="Gene3D" id="2.130.10.10">
    <property type="entry name" value="YVTN repeat-like/Quinoprotein amine dehydrogenase"/>
    <property type="match status" value="1"/>
</dbReference>
<accession>A0A6A0AKX3</accession>
<dbReference type="InterPro" id="IPR015943">
    <property type="entry name" value="WD40/YVTN_repeat-like_dom_sf"/>
</dbReference>
<dbReference type="PANTHER" id="PTHR32215:SF0">
    <property type="entry name" value="CILIA- AND FLAGELLA-ASSOCIATED PROTEIN 57"/>
    <property type="match status" value="1"/>
</dbReference>
<dbReference type="EMBL" id="BLLF01006730">
    <property type="protein sequence ID" value="GFH32507.1"/>
    <property type="molecule type" value="Genomic_DNA"/>
</dbReference>
<dbReference type="Proteomes" id="UP000485058">
    <property type="component" value="Unassembled WGS sequence"/>
</dbReference>
<evidence type="ECO:0008006" key="3">
    <source>
        <dbReference type="Google" id="ProtNLM"/>
    </source>
</evidence>
<gene>
    <name evidence="1" type="ORF">HaLaN_31739</name>
</gene>
<dbReference type="InterPro" id="IPR052993">
    <property type="entry name" value="CFA-57"/>
</dbReference>
<dbReference type="SUPFAM" id="SSF50969">
    <property type="entry name" value="YVTN repeat-like/Quinoprotein amine dehydrogenase"/>
    <property type="match status" value="1"/>
</dbReference>
<reference evidence="1 2" key="1">
    <citation type="submission" date="2020-02" db="EMBL/GenBank/DDBJ databases">
        <title>Draft genome sequence of Haematococcus lacustris strain NIES-144.</title>
        <authorList>
            <person name="Morimoto D."/>
            <person name="Nakagawa S."/>
            <person name="Yoshida T."/>
            <person name="Sawayama S."/>
        </authorList>
    </citation>
    <scope>NUCLEOTIDE SEQUENCE [LARGE SCALE GENOMIC DNA]</scope>
    <source>
        <strain evidence="1 2">NIES-144</strain>
    </source>
</reference>
<proteinExistence type="predicted"/>
<organism evidence="1 2">
    <name type="scientific">Haematococcus lacustris</name>
    <name type="common">Green alga</name>
    <name type="synonym">Haematococcus pluvialis</name>
    <dbReference type="NCBI Taxonomy" id="44745"/>
    <lineage>
        <taxon>Eukaryota</taxon>
        <taxon>Viridiplantae</taxon>
        <taxon>Chlorophyta</taxon>
        <taxon>core chlorophytes</taxon>
        <taxon>Chlorophyceae</taxon>
        <taxon>CS clade</taxon>
        <taxon>Chlamydomonadales</taxon>
        <taxon>Haematococcaceae</taxon>
        <taxon>Haematococcus</taxon>
    </lineage>
</organism>
<dbReference type="PANTHER" id="PTHR32215">
    <property type="entry name" value="CILIA- AND FLAGELLA-ASSOCIATED PROTEIN 57"/>
    <property type="match status" value="1"/>
</dbReference>
<dbReference type="AlphaFoldDB" id="A0A6A0AKX3"/>